<dbReference type="SUPFAM" id="SSF53335">
    <property type="entry name" value="S-adenosyl-L-methionine-dependent methyltransferases"/>
    <property type="match status" value="1"/>
</dbReference>
<evidence type="ECO:0000313" key="1">
    <source>
        <dbReference type="EMBL" id="MEU7295723.1"/>
    </source>
</evidence>
<comment type="caution">
    <text evidence="1">The sequence shown here is derived from an EMBL/GenBank/DDBJ whole genome shotgun (WGS) entry which is preliminary data.</text>
</comment>
<dbReference type="GO" id="GO:0008168">
    <property type="term" value="F:methyltransferase activity"/>
    <property type="evidence" value="ECO:0007669"/>
    <property type="project" value="UniProtKB-KW"/>
</dbReference>
<gene>
    <name evidence="1" type="ORF">AB0A76_21315</name>
</gene>
<accession>A0ABV3CZT2</accession>
<name>A0ABV3CZT2_STREX</name>
<dbReference type="EMBL" id="JBEZAM010000030">
    <property type="protein sequence ID" value="MEU7295723.1"/>
    <property type="molecule type" value="Genomic_DNA"/>
</dbReference>
<dbReference type="Proteomes" id="UP001551210">
    <property type="component" value="Unassembled WGS sequence"/>
</dbReference>
<organism evidence="1 2">
    <name type="scientific">Streptomyces exfoliatus</name>
    <name type="common">Streptomyces hydrogenans</name>
    <dbReference type="NCBI Taxonomy" id="1905"/>
    <lineage>
        <taxon>Bacteria</taxon>
        <taxon>Bacillati</taxon>
        <taxon>Actinomycetota</taxon>
        <taxon>Actinomycetes</taxon>
        <taxon>Kitasatosporales</taxon>
        <taxon>Streptomycetaceae</taxon>
        <taxon>Streptomyces</taxon>
    </lineage>
</organism>
<dbReference type="RefSeq" id="WP_359210591.1">
    <property type="nucleotide sequence ID" value="NZ_JBEZAM010000030.1"/>
</dbReference>
<reference evidence="1 2" key="1">
    <citation type="submission" date="2024-06" db="EMBL/GenBank/DDBJ databases">
        <title>The Natural Products Discovery Center: Release of the First 8490 Sequenced Strains for Exploring Actinobacteria Biosynthetic Diversity.</title>
        <authorList>
            <person name="Kalkreuter E."/>
            <person name="Kautsar S.A."/>
            <person name="Yang D."/>
            <person name="Bader C.D."/>
            <person name="Teijaro C.N."/>
            <person name="Fluegel L."/>
            <person name="Davis C.M."/>
            <person name="Simpson J.R."/>
            <person name="Lauterbach L."/>
            <person name="Steele A.D."/>
            <person name="Gui C."/>
            <person name="Meng S."/>
            <person name="Li G."/>
            <person name="Viehrig K."/>
            <person name="Ye F."/>
            <person name="Su P."/>
            <person name="Kiefer A.F."/>
            <person name="Nichols A."/>
            <person name="Cepeda A.J."/>
            <person name="Yan W."/>
            <person name="Fan B."/>
            <person name="Jiang Y."/>
            <person name="Adhikari A."/>
            <person name="Zheng C.-J."/>
            <person name="Schuster L."/>
            <person name="Cowan T.M."/>
            <person name="Smanski M.J."/>
            <person name="Chevrette M.G."/>
            <person name="De Carvalho L.P.S."/>
            <person name="Shen B."/>
        </authorList>
    </citation>
    <scope>NUCLEOTIDE SEQUENCE [LARGE SCALE GENOMIC DNA]</scope>
    <source>
        <strain evidence="1 2">NPDC045705</strain>
    </source>
</reference>
<dbReference type="InterPro" id="IPR029063">
    <property type="entry name" value="SAM-dependent_MTases_sf"/>
</dbReference>
<dbReference type="GO" id="GO:0032259">
    <property type="term" value="P:methylation"/>
    <property type="evidence" value="ECO:0007669"/>
    <property type="project" value="UniProtKB-KW"/>
</dbReference>
<proteinExistence type="predicted"/>
<keyword evidence="1" id="KW-0489">Methyltransferase</keyword>
<evidence type="ECO:0000313" key="2">
    <source>
        <dbReference type="Proteomes" id="UP001551210"/>
    </source>
</evidence>
<keyword evidence="2" id="KW-1185">Reference proteome</keyword>
<keyword evidence="1" id="KW-0808">Transferase</keyword>
<dbReference type="Gene3D" id="3.40.50.150">
    <property type="entry name" value="Vaccinia Virus protein VP39"/>
    <property type="match status" value="1"/>
</dbReference>
<protein>
    <submittedName>
        <fullName evidence="1">Class I SAM-dependent methyltransferase</fullName>
    </submittedName>
</protein>
<sequence length="212" mass="23267">MTDSPDTEEPPRSTRERFHWDWHRRTEPGAELLGDLSGQVVAELAANRPGQASVLARMWAPARIVVVGPRHVPRQRRRRAGEARTHPETVRFDPERYLRRHPGCFDVVYSVFGPLGRVDPDILLPRIAAALKPGGLLAFSTLAPAATGAGPLRRRTAVRGGGSQHRALAVDRWHQLLGAHGFDTAATDTIHDPGDGSGQPGVVTNVFRTVRR</sequence>